<proteinExistence type="predicted"/>
<keyword evidence="2" id="KW-1185">Reference proteome</keyword>
<evidence type="ECO:0000313" key="2">
    <source>
        <dbReference type="Proteomes" id="UP001595665"/>
    </source>
</evidence>
<name>A0ABV7PG99_9BURK</name>
<dbReference type="RefSeq" id="WP_379733412.1">
    <property type="nucleotide sequence ID" value="NZ_JBHRVV010000001.1"/>
</dbReference>
<dbReference type="EMBL" id="JBHRVV010000001">
    <property type="protein sequence ID" value="MFC3457213.1"/>
    <property type="molecule type" value="Genomic_DNA"/>
</dbReference>
<dbReference type="Pfam" id="PF11236">
    <property type="entry name" value="DUF3037"/>
    <property type="match status" value="1"/>
</dbReference>
<gene>
    <name evidence="1" type="ORF">ACFOPH_02970</name>
</gene>
<reference evidence="2" key="1">
    <citation type="journal article" date="2019" name="Int. J. Syst. Evol. Microbiol.">
        <title>The Global Catalogue of Microorganisms (GCM) 10K type strain sequencing project: providing services to taxonomists for standard genome sequencing and annotation.</title>
        <authorList>
            <consortium name="The Broad Institute Genomics Platform"/>
            <consortium name="The Broad Institute Genome Sequencing Center for Infectious Disease"/>
            <person name="Wu L."/>
            <person name="Ma J."/>
        </authorList>
    </citation>
    <scope>NUCLEOTIDE SEQUENCE [LARGE SCALE GENOMIC DNA]</scope>
    <source>
        <strain evidence="2">CCM 7480</strain>
    </source>
</reference>
<protein>
    <submittedName>
        <fullName evidence="1">DUF3037 domain-containing protein</fullName>
    </submittedName>
</protein>
<comment type="caution">
    <text evidence="1">The sequence shown here is derived from an EMBL/GenBank/DDBJ whole genome shotgun (WGS) entry which is preliminary data.</text>
</comment>
<accession>A0ABV7PG99</accession>
<organism evidence="1 2">
    <name type="scientific">Massilia haematophila</name>
    <dbReference type="NCBI Taxonomy" id="457923"/>
    <lineage>
        <taxon>Bacteria</taxon>
        <taxon>Pseudomonadati</taxon>
        <taxon>Pseudomonadota</taxon>
        <taxon>Betaproteobacteria</taxon>
        <taxon>Burkholderiales</taxon>
        <taxon>Oxalobacteraceae</taxon>
        <taxon>Telluria group</taxon>
        <taxon>Massilia</taxon>
    </lineage>
</organism>
<sequence length="286" mass="33322">MDSSVMRHACRYAIVRFMPFPETEEFVNIGIILACPAQGYFGFRLQQRKRHGRVTNFFPDIGKESYKEAIEMFSRELSRVQYIAHSDLKGSPVEIRKLFDALVHPREALIRFSSPRARMADDPVKVLDKLFGYYVERNFVTVEYKETILERRIRNLVQSLNLPKPFRAAELGDEFASAQFPLVQEDRHVPIKAIKPFYLAQPEPSKIIAHGGLWVDRISRMRRRRTLPKALMFAIESPPPEESKRYSAFEEIKQDLEALDVITIPAQAENEIIDFATDDHHLFHRF</sequence>
<dbReference type="InterPro" id="IPR021398">
    <property type="entry name" value="DUF3037"/>
</dbReference>
<evidence type="ECO:0000313" key="1">
    <source>
        <dbReference type="EMBL" id="MFC3457213.1"/>
    </source>
</evidence>
<dbReference type="Proteomes" id="UP001595665">
    <property type="component" value="Unassembled WGS sequence"/>
</dbReference>